<dbReference type="UniPathway" id="UPA00029">
    <property type="reaction ID" value="UER00560"/>
</dbReference>
<dbReference type="InterPro" id="IPR044021">
    <property type="entry name" value="CrtO"/>
</dbReference>
<gene>
    <name evidence="14" type="ORF">ES724_08585</name>
</gene>
<keyword evidence="7 13" id="KW-0472">Membrane</keyword>
<keyword evidence="5" id="KW-0732">Signal</keyword>
<feature type="transmembrane region" description="Helical" evidence="13">
    <location>
        <begin position="31"/>
        <end position="49"/>
    </location>
</feature>
<sequence length="96" mass="11155">MIQSKNQRKKYFNGKENGISNLVEQSMKSEFGHLIPLIIISFVSIYLIAIGAIKLAVFSLLINLIGNLYPIILQRHHRMRIQSIRKRQQPNLVNRK</sequence>
<organism evidence="14 15">
    <name type="scientific">Gillisia hiemivivida</name>
    <dbReference type="NCBI Taxonomy" id="291190"/>
    <lineage>
        <taxon>Bacteria</taxon>
        <taxon>Pseudomonadati</taxon>
        <taxon>Bacteroidota</taxon>
        <taxon>Flavobacteriia</taxon>
        <taxon>Flavobacteriales</taxon>
        <taxon>Flavobacteriaceae</taxon>
        <taxon>Gillisia</taxon>
    </lineage>
</organism>
<reference evidence="14 15" key="1">
    <citation type="submission" date="2019-08" db="EMBL/GenBank/DDBJ databases">
        <title>Genome sequence of Gillisia hiemivivida IC154 (type strain).</title>
        <authorList>
            <person name="Bowman J.P."/>
        </authorList>
    </citation>
    <scope>NUCLEOTIDE SEQUENCE [LARGE SCALE GENOMIC DNA]</scope>
    <source>
        <strain evidence="14 15">IC154</strain>
    </source>
</reference>
<feature type="transmembrane region" description="Helical" evidence="13">
    <location>
        <begin position="55"/>
        <end position="73"/>
    </location>
</feature>
<evidence type="ECO:0000256" key="13">
    <source>
        <dbReference type="SAM" id="Phobius"/>
    </source>
</evidence>
<evidence type="ECO:0000256" key="6">
    <source>
        <dbReference type="ARBA" id="ARBA00022989"/>
    </source>
</evidence>
<name>A0A5C6ZVC2_9FLAO</name>
<dbReference type="Proteomes" id="UP000321367">
    <property type="component" value="Unassembled WGS sequence"/>
</dbReference>
<evidence type="ECO:0000256" key="9">
    <source>
        <dbReference type="ARBA" id="ARBA00023588"/>
    </source>
</evidence>
<keyword evidence="4 13" id="KW-0812">Transmembrane</keyword>
<keyword evidence="6 13" id="KW-1133">Transmembrane helix</keyword>
<dbReference type="GO" id="GO:0016746">
    <property type="term" value="F:acyltransferase activity"/>
    <property type="evidence" value="ECO:0007669"/>
    <property type="project" value="UniProtKB-KW"/>
</dbReference>
<evidence type="ECO:0000256" key="10">
    <source>
        <dbReference type="ARBA" id="ARBA00023603"/>
    </source>
</evidence>
<evidence type="ECO:0000256" key="2">
    <source>
        <dbReference type="ARBA" id="ARBA00022475"/>
    </source>
</evidence>
<comment type="similarity">
    <text evidence="10">Belongs to the acyltransferase CrtO family.</text>
</comment>
<dbReference type="Pfam" id="PF18927">
    <property type="entry name" value="CrtO"/>
    <property type="match status" value="1"/>
</dbReference>
<evidence type="ECO:0000256" key="11">
    <source>
        <dbReference type="ARBA" id="ARBA00023667"/>
    </source>
</evidence>
<comment type="subcellular location">
    <subcellularLocation>
        <location evidence="1">Cell membrane</location>
        <topology evidence="1">Single-pass membrane protein</topology>
    </subcellularLocation>
</comment>
<dbReference type="OrthoDB" id="669469at2"/>
<evidence type="ECO:0000256" key="12">
    <source>
        <dbReference type="ARBA" id="ARBA00025324"/>
    </source>
</evidence>
<evidence type="ECO:0000313" key="14">
    <source>
        <dbReference type="EMBL" id="TXD93966.1"/>
    </source>
</evidence>
<keyword evidence="8" id="KW-0012">Acyltransferase</keyword>
<evidence type="ECO:0000256" key="7">
    <source>
        <dbReference type="ARBA" id="ARBA00023136"/>
    </source>
</evidence>
<protein>
    <recommendedName>
        <fullName evidence="11">Glycosyl-4,4'-diaponeurosporenoate acyltransferase</fullName>
    </recommendedName>
</protein>
<evidence type="ECO:0000256" key="5">
    <source>
        <dbReference type="ARBA" id="ARBA00022729"/>
    </source>
</evidence>
<comment type="function">
    <text evidence="12">Catalyzes the acylation of glycosyl-4,4'-diaponeurosporenoate, i.e. the esterification of glucose at the C6'' position with the carboxyl group of the C(15) fatty acid 12-methyltetradecanoic acid, to yield staphyloxanthin. This is the last step in the biosynthesis of this orange pigment, present in most staphylococci strains.</text>
</comment>
<comment type="pathway">
    <text evidence="9">Carotenoid biosynthesis; staphyloxanthin biosynthesis; staphyloxanthin from farnesyl diphosphate: step 5/5.</text>
</comment>
<evidence type="ECO:0000256" key="8">
    <source>
        <dbReference type="ARBA" id="ARBA00023315"/>
    </source>
</evidence>
<dbReference type="EMBL" id="VORY01000007">
    <property type="protein sequence ID" value="TXD93966.1"/>
    <property type="molecule type" value="Genomic_DNA"/>
</dbReference>
<keyword evidence="2" id="KW-1003">Cell membrane</keyword>
<accession>A0A5C6ZVC2</accession>
<evidence type="ECO:0000256" key="3">
    <source>
        <dbReference type="ARBA" id="ARBA00022679"/>
    </source>
</evidence>
<keyword evidence="15" id="KW-1185">Reference proteome</keyword>
<keyword evidence="3" id="KW-0808">Transferase</keyword>
<evidence type="ECO:0000313" key="15">
    <source>
        <dbReference type="Proteomes" id="UP000321367"/>
    </source>
</evidence>
<dbReference type="RefSeq" id="WP_146932110.1">
    <property type="nucleotide sequence ID" value="NZ_CBCSHZ010000006.1"/>
</dbReference>
<dbReference type="GO" id="GO:0005886">
    <property type="term" value="C:plasma membrane"/>
    <property type="evidence" value="ECO:0007669"/>
    <property type="project" value="UniProtKB-SubCell"/>
</dbReference>
<evidence type="ECO:0000256" key="4">
    <source>
        <dbReference type="ARBA" id="ARBA00022692"/>
    </source>
</evidence>
<proteinExistence type="inferred from homology"/>
<evidence type="ECO:0000256" key="1">
    <source>
        <dbReference type="ARBA" id="ARBA00004162"/>
    </source>
</evidence>
<dbReference type="AlphaFoldDB" id="A0A5C6ZVC2"/>
<comment type="caution">
    <text evidence="14">The sequence shown here is derived from an EMBL/GenBank/DDBJ whole genome shotgun (WGS) entry which is preliminary data.</text>
</comment>